<dbReference type="FunFam" id="1.10.1200.10:FF:000005">
    <property type="entry name" value="Nonribosomal peptide synthetase 1"/>
    <property type="match status" value="1"/>
</dbReference>
<dbReference type="OrthoDB" id="2472181at2"/>
<protein>
    <submittedName>
        <fullName evidence="6">Non-ribosomal peptide synthetase</fullName>
    </submittedName>
</protein>
<evidence type="ECO:0000313" key="6">
    <source>
        <dbReference type="EMBL" id="RKG68716.1"/>
    </source>
</evidence>
<dbReference type="Gene3D" id="3.40.50.980">
    <property type="match status" value="2"/>
</dbReference>
<comment type="similarity">
    <text evidence="2">Belongs to the ATP-dependent AMP-binding enzyme family.</text>
</comment>
<keyword evidence="4" id="KW-0597">Phosphoprotein</keyword>
<dbReference type="Gene3D" id="3.30.300.30">
    <property type="match status" value="1"/>
</dbReference>
<evidence type="ECO:0000256" key="1">
    <source>
        <dbReference type="ARBA" id="ARBA00001957"/>
    </source>
</evidence>
<dbReference type="Pfam" id="PF00668">
    <property type="entry name" value="Condensation"/>
    <property type="match status" value="1"/>
</dbReference>
<evidence type="ECO:0000259" key="5">
    <source>
        <dbReference type="PROSITE" id="PS50075"/>
    </source>
</evidence>
<dbReference type="AlphaFoldDB" id="A0A3A8HEF2"/>
<dbReference type="Gene3D" id="3.30.559.10">
    <property type="entry name" value="Chloramphenicol acetyltransferase-like domain"/>
    <property type="match status" value="1"/>
</dbReference>
<dbReference type="PROSITE" id="PS00455">
    <property type="entry name" value="AMP_BINDING"/>
    <property type="match status" value="1"/>
</dbReference>
<name>A0A3A8HEF2_9BACT</name>
<keyword evidence="3" id="KW-0596">Phosphopantetheine</keyword>
<dbReference type="GO" id="GO:0003824">
    <property type="term" value="F:catalytic activity"/>
    <property type="evidence" value="ECO:0007669"/>
    <property type="project" value="InterPro"/>
</dbReference>
<comment type="cofactor">
    <cofactor evidence="1">
        <name>pantetheine 4'-phosphate</name>
        <dbReference type="ChEBI" id="CHEBI:47942"/>
    </cofactor>
</comment>
<dbReference type="Gene3D" id="1.10.1200.10">
    <property type="entry name" value="ACP-like"/>
    <property type="match status" value="1"/>
</dbReference>
<dbReference type="RefSeq" id="WP_147449110.1">
    <property type="nucleotide sequence ID" value="NZ_RAVZ01000595.1"/>
</dbReference>
<dbReference type="PROSITE" id="PS00012">
    <property type="entry name" value="PHOSPHOPANTETHEINE"/>
    <property type="match status" value="1"/>
</dbReference>
<feature type="non-terminal residue" evidence="6">
    <location>
        <position position="874"/>
    </location>
</feature>
<dbReference type="InterPro" id="IPR025110">
    <property type="entry name" value="AMP-bd_C"/>
</dbReference>
<keyword evidence="7" id="KW-1185">Reference proteome</keyword>
<dbReference type="SUPFAM" id="SSF52777">
    <property type="entry name" value="CoA-dependent acyltransferases"/>
    <property type="match status" value="2"/>
</dbReference>
<dbReference type="PANTHER" id="PTHR45527:SF1">
    <property type="entry name" value="FATTY ACID SYNTHASE"/>
    <property type="match status" value="1"/>
</dbReference>
<dbReference type="InterPro" id="IPR009081">
    <property type="entry name" value="PP-bd_ACP"/>
</dbReference>
<dbReference type="GO" id="GO:0031177">
    <property type="term" value="F:phosphopantetheine binding"/>
    <property type="evidence" value="ECO:0007669"/>
    <property type="project" value="InterPro"/>
</dbReference>
<dbReference type="Proteomes" id="UP000268094">
    <property type="component" value="Unassembled WGS sequence"/>
</dbReference>
<dbReference type="GO" id="GO:0044550">
    <property type="term" value="P:secondary metabolite biosynthetic process"/>
    <property type="evidence" value="ECO:0007669"/>
    <property type="project" value="TreeGrafter"/>
</dbReference>
<dbReference type="SUPFAM" id="SSF47336">
    <property type="entry name" value="ACP-like"/>
    <property type="match status" value="1"/>
</dbReference>
<dbReference type="SUPFAM" id="SSF56801">
    <property type="entry name" value="Acetyl-CoA synthetase-like"/>
    <property type="match status" value="2"/>
</dbReference>
<dbReference type="InterPro" id="IPR006162">
    <property type="entry name" value="Ppantetheine_attach_site"/>
</dbReference>
<dbReference type="FunFam" id="3.30.300.30:FF:000010">
    <property type="entry name" value="Enterobactin synthetase component F"/>
    <property type="match status" value="1"/>
</dbReference>
<dbReference type="InterPro" id="IPR020806">
    <property type="entry name" value="PKS_PP-bd"/>
</dbReference>
<dbReference type="InterPro" id="IPR036736">
    <property type="entry name" value="ACP-like_sf"/>
</dbReference>
<dbReference type="PANTHER" id="PTHR45527">
    <property type="entry name" value="NONRIBOSOMAL PEPTIDE SYNTHETASE"/>
    <property type="match status" value="1"/>
</dbReference>
<feature type="domain" description="Carrier" evidence="5">
    <location>
        <begin position="136"/>
        <end position="211"/>
    </location>
</feature>
<dbReference type="Gene3D" id="3.30.559.30">
    <property type="entry name" value="Nonribosomal peptide synthetase, condensation domain"/>
    <property type="match status" value="1"/>
</dbReference>
<dbReference type="PROSITE" id="PS50075">
    <property type="entry name" value="CARRIER"/>
    <property type="match status" value="1"/>
</dbReference>
<dbReference type="InterPro" id="IPR000873">
    <property type="entry name" value="AMP-dep_synth/lig_dom"/>
</dbReference>
<dbReference type="Gene3D" id="3.40.50.12780">
    <property type="entry name" value="N-terminal domain of ligase-like"/>
    <property type="match status" value="1"/>
</dbReference>
<dbReference type="InterPro" id="IPR020845">
    <property type="entry name" value="AMP-binding_CS"/>
</dbReference>
<dbReference type="InterPro" id="IPR023213">
    <property type="entry name" value="CAT-like_dom_sf"/>
</dbReference>
<dbReference type="Pfam" id="PF13193">
    <property type="entry name" value="AMP-binding_C"/>
    <property type="match status" value="1"/>
</dbReference>
<gene>
    <name evidence="6" type="ORF">D7V88_40540</name>
</gene>
<dbReference type="GO" id="GO:0005829">
    <property type="term" value="C:cytosol"/>
    <property type="evidence" value="ECO:0007669"/>
    <property type="project" value="TreeGrafter"/>
</dbReference>
<dbReference type="EMBL" id="RAVZ01000595">
    <property type="protein sequence ID" value="RKG68716.1"/>
    <property type="molecule type" value="Genomic_DNA"/>
</dbReference>
<dbReference type="InterPro" id="IPR042099">
    <property type="entry name" value="ANL_N_sf"/>
</dbReference>
<comment type="caution">
    <text evidence="6">The sequence shown here is derived from an EMBL/GenBank/DDBJ whole genome shotgun (WGS) entry which is preliminary data.</text>
</comment>
<feature type="non-terminal residue" evidence="6">
    <location>
        <position position="1"/>
    </location>
</feature>
<dbReference type="SMART" id="SM00823">
    <property type="entry name" value="PKS_PP"/>
    <property type="match status" value="1"/>
</dbReference>
<reference evidence="7" key="1">
    <citation type="submission" date="2018-09" db="EMBL/GenBank/DDBJ databases">
        <authorList>
            <person name="Livingstone P.G."/>
            <person name="Whitworth D.E."/>
        </authorList>
    </citation>
    <scope>NUCLEOTIDE SEQUENCE [LARGE SCALE GENOMIC DNA]</scope>
    <source>
        <strain evidence="7">CA054A</strain>
    </source>
</reference>
<dbReference type="Pfam" id="PF00501">
    <property type="entry name" value="AMP-binding"/>
    <property type="match status" value="1"/>
</dbReference>
<accession>A0A3A8HEF2</accession>
<dbReference type="GO" id="GO:0043041">
    <property type="term" value="P:amino acid activation for nonribosomal peptide biosynthetic process"/>
    <property type="evidence" value="ECO:0007669"/>
    <property type="project" value="TreeGrafter"/>
</dbReference>
<evidence type="ECO:0000313" key="7">
    <source>
        <dbReference type="Proteomes" id="UP000268094"/>
    </source>
</evidence>
<dbReference type="FunFam" id="3.30.559.10:FF:000012">
    <property type="entry name" value="Non-ribosomal peptide synthetase"/>
    <property type="match status" value="1"/>
</dbReference>
<evidence type="ECO:0000256" key="2">
    <source>
        <dbReference type="ARBA" id="ARBA00006432"/>
    </source>
</evidence>
<dbReference type="FunFam" id="3.40.50.980:FF:000001">
    <property type="entry name" value="Non-ribosomal peptide synthetase"/>
    <property type="match status" value="1"/>
</dbReference>
<dbReference type="InterPro" id="IPR001242">
    <property type="entry name" value="Condensation_dom"/>
</dbReference>
<dbReference type="InterPro" id="IPR045851">
    <property type="entry name" value="AMP-bd_C_sf"/>
</dbReference>
<evidence type="ECO:0000256" key="3">
    <source>
        <dbReference type="ARBA" id="ARBA00022450"/>
    </source>
</evidence>
<organism evidence="6 7">
    <name type="scientific">Corallococcus terminator</name>
    <dbReference type="NCBI Taxonomy" id="2316733"/>
    <lineage>
        <taxon>Bacteria</taxon>
        <taxon>Pseudomonadati</taxon>
        <taxon>Myxococcota</taxon>
        <taxon>Myxococcia</taxon>
        <taxon>Myxococcales</taxon>
        <taxon>Cystobacterineae</taxon>
        <taxon>Myxococcaceae</taxon>
        <taxon>Corallococcus</taxon>
    </lineage>
</organism>
<sequence length="874" mass="95831">SSPGARLYRTGDKVRWLPDGSLDFLGRTDFQVKLRGFRIEPGEVEAVLRSVPGVRDAIVVVREDSADDKRLVAYVVASNVSPTELRAHLQQKLPEYMVPAAFVLLDALPLNANAKVDRKALPAPEAPTSSAERFVAPRNATEQQLAAIWAEVLRLKTVGIHDSFFELGGHSLLATQIVSRVRAACGVELPLGDLFAAPTIAELAARVEALRPHGAASAPPLSPVLRTQALPLSFAQQRLWFLDQLQPDSAFYNVPSLVWLEGALDTRALEQGLQSLVERHEVLRTTFPRQGDAPVQHIHTAGLSSLPVIDLTHLAPEAREHEARRLASEEAQRPFNLTTGPVMRATLLRLEPTRHALLLTLHHIVSDGWSMGVMVRELAALYRAFASGEAPTLAPLPVQYADFASWQRQWLQGDVLQAQLDFWRHQLAGAPSALELPTDRPRPTIQSFRGASLPVHLPRALADRVRALAQQEGATPFMALLASFQLLLSRYANQDDVCVGAPIANRNRAETEGLIGFFVNSLVLRSRIDSSASFRSLLRQVKRSTLAAYEHQDLPFEKLVEELQPQRDLSRSPLFQVIFALQNAPMGELELPGLRLRPQEADTSSAKFELDLSLQETADGFSGSLAYSTDLFDASTVARMMEHLGVLLDAVCERPDAPLASVSLLTGPERQRVLGDWNATARDYPREPSLSALFSRQATRTPDAIALVQGEEHLTYSQLDTLSNQLAWHLRELGVRHGSRVALSVERSFERIVSVLAILKAGAAYVPVDASHPRERLALMLQDVGASLLITQARSADALASLFPATVRLESDWRAGLASQSESSPEVPGLDGDSLAYVMFTSGSTGRPKGVCIPHRAVVRLVCGNDFMRFGPQE</sequence>
<dbReference type="Pfam" id="PF00550">
    <property type="entry name" value="PP-binding"/>
    <property type="match status" value="1"/>
</dbReference>
<dbReference type="CDD" id="cd19531">
    <property type="entry name" value="LCL_NRPS-like"/>
    <property type="match status" value="1"/>
</dbReference>
<proteinExistence type="inferred from homology"/>
<evidence type="ECO:0000256" key="4">
    <source>
        <dbReference type="ARBA" id="ARBA00022553"/>
    </source>
</evidence>